<evidence type="ECO:0000313" key="1">
    <source>
        <dbReference type="EMBL" id="AYV83397.1"/>
    </source>
</evidence>
<protein>
    <submittedName>
        <fullName evidence="1">Uncharacterized protein</fullName>
    </submittedName>
</protein>
<organism evidence="1">
    <name type="scientific">Hyperionvirus sp</name>
    <dbReference type="NCBI Taxonomy" id="2487770"/>
    <lineage>
        <taxon>Viruses</taxon>
        <taxon>Varidnaviria</taxon>
        <taxon>Bamfordvirae</taxon>
        <taxon>Nucleocytoviricota</taxon>
        <taxon>Megaviricetes</taxon>
        <taxon>Imitervirales</taxon>
        <taxon>Mimiviridae</taxon>
        <taxon>Klosneuvirinae</taxon>
    </lineage>
</organism>
<name>A0A3G5A807_9VIRU</name>
<reference evidence="1" key="1">
    <citation type="submission" date="2018-10" db="EMBL/GenBank/DDBJ databases">
        <title>Hidden diversity of soil giant viruses.</title>
        <authorList>
            <person name="Schulz F."/>
            <person name="Alteio L."/>
            <person name="Goudeau D."/>
            <person name="Ryan E.M."/>
            <person name="Malmstrom R.R."/>
            <person name="Blanchard J."/>
            <person name="Woyke T."/>
        </authorList>
    </citation>
    <scope>NUCLEOTIDE SEQUENCE</scope>
    <source>
        <strain evidence="1">HYV1</strain>
    </source>
</reference>
<dbReference type="EMBL" id="MK072388">
    <property type="protein sequence ID" value="AYV83397.1"/>
    <property type="molecule type" value="Genomic_DNA"/>
</dbReference>
<sequence>MFSPEKVYSFDLGTTREHDIKIFSQDGKNFFTLPAGIEPLDAPILSVHDWYKGTKFIGRRKQLRVLSNHGSPWVGYLDEKEVFHVVTAYQSQTQKAIDATKGHLVAQITDVSDDSFVIYDSELDENTGLNLNLYVSKIGKKSLYDNICGIAYPLYDQFIADGWVNELFHQGGNMSFDAAAGTMTGYPLWANNTISLFGFISERIYMTALNYAVEEFVYSRPKFAPYILLLLYSGSMILFHWITRIAMDEKLPVHTHKAIHDLIKALMKFTGGSFCRVPKYLELRYLQLKTKNNMDAYVKAQVGSVRKNAWDVLLNIAGEQSASATDVCPTLPALLALYQDVIMVEGKRGFFSDETVLINHLDFLKESLILGEPESARLWKLLILGKAGLFNQKTFIKLAWKEAYFFQMNRRGSFASQNAIALLNMLIGTENTRRVISRVRKTLIAPVVSTVVIDQSTIVAREEERKRIIEKQQRENSLGDCILCNKDVQSTDEKYYVVSCRCHLTERTPLHKKCHPSFSMECSREKGEIVYIAEFSSTHGKKILLDKRKSHSAAAAPQ</sequence>
<accession>A0A3G5A807</accession>
<proteinExistence type="predicted"/>
<gene>
    <name evidence="1" type="ORF">Hyperionvirus6_78</name>
</gene>